<organism evidence="1 2">
    <name type="scientific">Phaeomoniella chlamydospora</name>
    <name type="common">Phaeoacremonium chlamydosporum</name>
    <dbReference type="NCBI Taxonomy" id="158046"/>
    <lineage>
        <taxon>Eukaryota</taxon>
        <taxon>Fungi</taxon>
        <taxon>Dikarya</taxon>
        <taxon>Ascomycota</taxon>
        <taxon>Pezizomycotina</taxon>
        <taxon>Eurotiomycetes</taxon>
        <taxon>Chaetothyriomycetidae</taxon>
        <taxon>Phaeomoniellales</taxon>
        <taxon>Phaeomoniellaceae</taxon>
        <taxon>Phaeomoniella</taxon>
    </lineage>
</organism>
<proteinExistence type="predicted"/>
<dbReference type="CDD" id="cd02440">
    <property type="entry name" value="AdoMet_MTases"/>
    <property type="match status" value="1"/>
</dbReference>
<accession>A0A0G2E8W9</accession>
<dbReference type="GO" id="GO:0008168">
    <property type="term" value="F:methyltransferase activity"/>
    <property type="evidence" value="ECO:0007669"/>
    <property type="project" value="UniProtKB-KW"/>
</dbReference>
<protein>
    <submittedName>
        <fullName evidence="1">Putative methyltransferase domain-containing protein</fullName>
    </submittedName>
</protein>
<dbReference type="SUPFAM" id="SSF53335">
    <property type="entry name" value="S-adenosyl-L-methionine-dependent methyltransferases"/>
    <property type="match status" value="1"/>
</dbReference>
<dbReference type="EMBL" id="LCWF01000116">
    <property type="protein sequence ID" value="KKY18806.1"/>
    <property type="molecule type" value="Genomic_DNA"/>
</dbReference>
<dbReference type="PANTHER" id="PTHR43591">
    <property type="entry name" value="METHYLTRANSFERASE"/>
    <property type="match status" value="1"/>
</dbReference>
<dbReference type="GO" id="GO:0032259">
    <property type="term" value="P:methylation"/>
    <property type="evidence" value="ECO:0007669"/>
    <property type="project" value="UniProtKB-KW"/>
</dbReference>
<comment type="caution">
    <text evidence="1">The sequence shown here is derived from an EMBL/GenBank/DDBJ whole genome shotgun (WGS) entry which is preliminary data.</text>
</comment>
<dbReference type="OrthoDB" id="2013972at2759"/>
<dbReference type="Proteomes" id="UP000053317">
    <property type="component" value="Unassembled WGS sequence"/>
</dbReference>
<reference evidence="1 2" key="1">
    <citation type="submission" date="2015-05" db="EMBL/GenBank/DDBJ databases">
        <title>Distinctive expansion of gene families associated with plant cell wall degradation and secondary metabolism in the genomes of grapevine trunk pathogens.</title>
        <authorList>
            <person name="Lawrence D.P."/>
            <person name="Travadon R."/>
            <person name="Rolshausen P.E."/>
            <person name="Baumgartner K."/>
        </authorList>
    </citation>
    <scope>NUCLEOTIDE SEQUENCE [LARGE SCALE GENOMIC DNA]</scope>
    <source>
        <strain evidence="1">UCRPC4</strain>
    </source>
</reference>
<dbReference type="Gene3D" id="3.40.50.150">
    <property type="entry name" value="Vaccinia Virus protein VP39"/>
    <property type="match status" value="1"/>
</dbReference>
<reference evidence="1 2" key="2">
    <citation type="submission" date="2015-05" db="EMBL/GenBank/DDBJ databases">
        <authorList>
            <person name="Morales-Cruz A."/>
            <person name="Amrine K.C."/>
            <person name="Cantu D."/>
        </authorList>
    </citation>
    <scope>NUCLEOTIDE SEQUENCE [LARGE SCALE GENOMIC DNA]</scope>
    <source>
        <strain evidence="1">UCRPC4</strain>
    </source>
</reference>
<sequence length="357" mass="40582">MDRTVIQEDDDMDDIDSTFGDTQSTLASLTSSLLSTRLEFGRGYQNFRPDLYYLPNDLPEQSRLDTQHALFVLTFHGNLYLSPLPAPSTNPTLRILDLGCGTGNWAIDMADLFPHSHVIGMDLTPIQPRWIPPNCEFIVDDFEDEWIYHSRFDYIHARMLVVAMKFPFRLFQRAFENLNPGGWFEIQDLCFPFELLEHPISEPPPQNPSAIQSWCHHMLLGASRFGIDLNSPTKFTQYLQSIGYTNIQSEKYMWPLGGSRITATAATTTNSSSSSFIIPNDLEPNSDPTHLAKLSGPARQNFERGIQAFCLMLFTKALGWTVEEVDMFLLRVKEELKTGRAGRWGIPIWVVRGQKPG</sequence>
<keyword evidence="1" id="KW-0808">Transferase</keyword>
<evidence type="ECO:0000313" key="2">
    <source>
        <dbReference type="Proteomes" id="UP000053317"/>
    </source>
</evidence>
<gene>
    <name evidence="1" type="ORF">UCRPC4_g04786</name>
</gene>
<name>A0A0G2E8W9_PHACM</name>
<dbReference type="Pfam" id="PF13489">
    <property type="entry name" value="Methyltransf_23"/>
    <property type="match status" value="1"/>
</dbReference>
<dbReference type="PANTHER" id="PTHR43591:SF31">
    <property type="entry name" value="LAEA-LIKE, PUTATIVE (AFU_ORTHOLOGUE AFUA_8G01930)-RELATED"/>
    <property type="match status" value="1"/>
</dbReference>
<dbReference type="InterPro" id="IPR029063">
    <property type="entry name" value="SAM-dependent_MTases_sf"/>
</dbReference>
<keyword evidence="1" id="KW-0489">Methyltransferase</keyword>
<keyword evidence="2" id="KW-1185">Reference proteome</keyword>
<dbReference type="AlphaFoldDB" id="A0A0G2E8W9"/>
<evidence type="ECO:0000313" key="1">
    <source>
        <dbReference type="EMBL" id="KKY18806.1"/>
    </source>
</evidence>